<dbReference type="AlphaFoldDB" id="A0A0F0CLK7"/>
<evidence type="ECO:0000256" key="6">
    <source>
        <dbReference type="ARBA" id="ARBA00023239"/>
    </source>
</evidence>
<dbReference type="Pfam" id="PF02542">
    <property type="entry name" value="YgbB"/>
    <property type="match status" value="1"/>
</dbReference>
<comment type="caution">
    <text evidence="7">Lacks conserved residue(s) required for the propagation of feature annotation.</text>
</comment>
<feature type="binding site" evidence="7">
    <location>
        <begin position="11"/>
        <end position="13"/>
    </location>
    <ligand>
        <name>4-CDP-2-C-methyl-D-erythritol 2-phosphate</name>
        <dbReference type="ChEBI" id="CHEBI:57919"/>
    </ligand>
</feature>
<sequence length="161" mass="17361">MQITRVGIGYDIHRLVSGKLLFLGGVSIDFQKGLEGHSDADVLIHAICDAILGAIGEEDLGSFFPDTDLNNKNRPSCEFLSSVMNIARKKGYSIVNLDCVVIAEEPKIKSHKKEIIKSLADIMGIGIDKINVKGKTKEKLGEVGAGDAIETYVVAMVSAMQ</sequence>
<dbReference type="InterPro" id="IPR020555">
    <property type="entry name" value="MECDP_synthase_CS"/>
</dbReference>
<comment type="catalytic activity">
    <reaction evidence="1 7 8">
        <text>4-CDP-2-C-methyl-D-erythritol 2-phosphate = 2-C-methyl-D-erythritol 2,4-cyclic diphosphate + CMP</text>
        <dbReference type="Rhea" id="RHEA:23864"/>
        <dbReference type="ChEBI" id="CHEBI:57919"/>
        <dbReference type="ChEBI" id="CHEBI:58483"/>
        <dbReference type="ChEBI" id="CHEBI:60377"/>
        <dbReference type="EC" id="4.6.1.12"/>
    </reaction>
</comment>
<evidence type="ECO:0000256" key="5">
    <source>
        <dbReference type="ARBA" id="ARBA00023229"/>
    </source>
</evidence>
<accession>A0A0F0CLK7</accession>
<reference evidence="10 11" key="1">
    <citation type="submission" date="2015-02" db="EMBL/GenBank/DDBJ databases">
        <title>Single-cell genomics of uncultivated deep-branching MTB reveals a conserved set of magnetosome genes.</title>
        <authorList>
            <person name="Kolinko S."/>
            <person name="Richter M."/>
            <person name="Glockner F.O."/>
            <person name="Brachmann A."/>
            <person name="Schuler D."/>
        </authorList>
    </citation>
    <scope>NUCLEOTIDE SEQUENCE [LARGE SCALE GENOMIC DNA]</scope>
    <source>
        <strain evidence="10">SKK-01</strain>
    </source>
</reference>
<gene>
    <name evidence="7" type="primary">ispF</name>
    <name evidence="10" type="ORF">OMAG_001999</name>
</gene>
<dbReference type="SUPFAM" id="SSF69765">
    <property type="entry name" value="IpsF-like"/>
    <property type="match status" value="1"/>
</dbReference>
<dbReference type="Gene3D" id="3.30.1330.50">
    <property type="entry name" value="2-C-methyl-D-erythritol 2,4-cyclodiphosphate synthase"/>
    <property type="match status" value="1"/>
</dbReference>
<dbReference type="NCBIfam" id="TIGR00151">
    <property type="entry name" value="ispF"/>
    <property type="match status" value="1"/>
</dbReference>
<comment type="subunit">
    <text evidence="7">Homotrimer.</text>
</comment>
<dbReference type="GO" id="GO:0019288">
    <property type="term" value="P:isopentenyl diphosphate biosynthetic process, methylerythritol 4-phosphate pathway"/>
    <property type="evidence" value="ECO:0007669"/>
    <property type="project" value="UniProtKB-UniRule"/>
</dbReference>
<feature type="site" description="Transition state stabilizer" evidence="7">
    <location>
        <position position="37"/>
    </location>
</feature>
<feature type="site" description="Transition state stabilizer" evidence="7">
    <location>
        <position position="136"/>
    </location>
</feature>
<dbReference type="GO" id="GO:0008685">
    <property type="term" value="F:2-C-methyl-D-erythritol 2,4-cyclodiphosphate synthase activity"/>
    <property type="evidence" value="ECO:0007669"/>
    <property type="project" value="UniProtKB-UniRule"/>
</dbReference>
<dbReference type="UniPathway" id="UPA00056">
    <property type="reaction ID" value="UER00095"/>
</dbReference>
<dbReference type="CDD" id="cd00554">
    <property type="entry name" value="MECDP_synthase"/>
    <property type="match status" value="1"/>
</dbReference>
<dbReference type="InterPro" id="IPR036571">
    <property type="entry name" value="MECDP_synthase_sf"/>
</dbReference>
<evidence type="ECO:0000256" key="4">
    <source>
        <dbReference type="ARBA" id="ARBA00022723"/>
    </source>
</evidence>
<feature type="binding site" evidence="7">
    <location>
        <position position="13"/>
    </location>
    <ligand>
        <name>a divalent metal cation</name>
        <dbReference type="ChEBI" id="CHEBI:60240"/>
    </ligand>
</feature>
<comment type="cofactor">
    <cofactor evidence="7">
        <name>a divalent metal cation</name>
        <dbReference type="ChEBI" id="CHEBI:60240"/>
    </cofactor>
    <text evidence="7">Binds 1 divalent metal cation per subunit.</text>
</comment>
<dbReference type="GO" id="GO:0046872">
    <property type="term" value="F:metal ion binding"/>
    <property type="evidence" value="ECO:0007669"/>
    <property type="project" value="UniProtKB-KW"/>
</dbReference>
<comment type="caution">
    <text evidence="10">The sequence shown here is derived from an EMBL/GenBank/DDBJ whole genome shotgun (WGS) entry which is preliminary data.</text>
</comment>
<dbReference type="PANTHER" id="PTHR43181:SF1">
    <property type="entry name" value="2-C-METHYL-D-ERYTHRITOL 2,4-CYCLODIPHOSPHATE SYNTHASE, CHLOROPLASTIC"/>
    <property type="match status" value="1"/>
</dbReference>
<dbReference type="EC" id="4.6.1.12" evidence="3 7"/>
<dbReference type="PANTHER" id="PTHR43181">
    <property type="entry name" value="2-C-METHYL-D-ERYTHRITOL 2,4-CYCLODIPHOSPHATE SYNTHASE, CHLOROPLASTIC"/>
    <property type="match status" value="1"/>
</dbReference>
<evidence type="ECO:0000256" key="8">
    <source>
        <dbReference type="RuleBase" id="RU004395"/>
    </source>
</evidence>
<evidence type="ECO:0000256" key="3">
    <source>
        <dbReference type="ARBA" id="ARBA00012579"/>
    </source>
</evidence>
<dbReference type="PROSITE" id="PS01350">
    <property type="entry name" value="ISPF"/>
    <property type="match status" value="1"/>
</dbReference>
<comment type="pathway">
    <text evidence="2 7">Isoprenoid biosynthesis; isopentenyl diphosphate biosynthesis via DXP pathway; isopentenyl diphosphate from 1-deoxy-D-xylulose 5-phosphate: step 4/6.</text>
</comment>
<proteinExistence type="inferred from homology"/>
<feature type="binding site" evidence="7">
    <location>
        <begin position="59"/>
        <end position="61"/>
    </location>
    <ligand>
        <name>4-CDP-2-C-methyl-D-erythritol 2-phosphate</name>
        <dbReference type="ChEBI" id="CHEBI:57919"/>
    </ligand>
</feature>
<dbReference type="InterPro" id="IPR003526">
    <property type="entry name" value="MECDP_synthase"/>
</dbReference>
<dbReference type="GO" id="GO:0016114">
    <property type="term" value="P:terpenoid biosynthetic process"/>
    <property type="evidence" value="ECO:0007669"/>
    <property type="project" value="InterPro"/>
</dbReference>
<evidence type="ECO:0000256" key="2">
    <source>
        <dbReference type="ARBA" id="ARBA00004709"/>
    </source>
</evidence>
<feature type="binding site" evidence="7">
    <location>
        <position position="45"/>
    </location>
    <ligand>
        <name>a divalent metal cation</name>
        <dbReference type="ChEBI" id="CHEBI:60240"/>
    </ligand>
</feature>
<keyword evidence="6 7" id="KW-0456">Lyase</keyword>
<dbReference type="EMBL" id="JYNY01000401">
    <property type="protein sequence ID" value="KJJ84142.1"/>
    <property type="molecule type" value="Genomic_DNA"/>
</dbReference>
<name>A0A0F0CLK7_9BACT</name>
<evidence type="ECO:0000256" key="7">
    <source>
        <dbReference type="HAMAP-Rule" id="MF_00107"/>
    </source>
</evidence>
<feature type="binding site" evidence="7">
    <location>
        <position position="11"/>
    </location>
    <ligand>
        <name>a divalent metal cation</name>
        <dbReference type="ChEBI" id="CHEBI:60240"/>
    </ligand>
</feature>
<feature type="binding site" evidence="7">
    <location>
        <begin position="37"/>
        <end position="38"/>
    </location>
    <ligand>
        <name>4-CDP-2-C-methyl-D-erythritol 2-phosphate</name>
        <dbReference type="ChEBI" id="CHEBI:57919"/>
    </ligand>
</feature>
<organism evidence="10 11">
    <name type="scientific">Candidatus Omnitrophus magneticus</name>
    <dbReference type="NCBI Taxonomy" id="1609969"/>
    <lineage>
        <taxon>Bacteria</taxon>
        <taxon>Pseudomonadati</taxon>
        <taxon>Candidatus Omnitrophota</taxon>
        <taxon>Candidatus Omnitrophus</taxon>
    </lineage>
</organism>
<evidence type="ECO:0000256" key="1">
    <source>
        <dbReference type="ARBA" id="ARBA00000200"/>
    </source>
</evidence>
<protein>
    <recommendedName>
        <fullName evidence="3 7">2-C-methyl-D-erythritol 2,4-cyclodiphosphate synthase</fullName>
        <shortName evidence="7">MECDP-synthase</shortName>
        <shortName evidence="7">MECPP-synthase</shortName>
        <shortName evidence="7">MECPS</shortName>
        <ecNumber evidence="3 7">4.6.1.12</ecNumber>
    </recommendedName>
</protein>
<dbReference type="Proteomes" id="UP000033428">
    <property type="component" value="Unassembled WGS sequence"/>
</dbReference>
<comment type="similarity">
    <text evidence="7 8">Belongs to the IspF family.</text>
</comment>
<feature type="binding site" evidence="7">
    <location>
        <begin position="64"/>
        <end position="68"/>
    </location>
    <ligand>
        <name>4-CDP-2-C-methyl-D-erythritol 2-phosphate</name>
        <dbReference type="ChEBI" id="CHEBI:57919"/>
    </ligand>
</feature>
<keyword evidence="4 7" id="KW-0479">Metal-binding</keyword>
<evidence type="ECO:0000313" key="11">
    <source>
        <dbReference type="Proteomes" id="UP000033428"/>
    </source>
</evidence>
<dbReference type="PATRIC" id="fig|1609969.3.peg.2128"/>
<evidence type="ECO:0000313" key="10">
    <source>
        <dbReference type="EMBL" id="KJJ84142.1"/>
    </source>
</evidence>
<keyword evidence="5 7" id="KW-0414">Isoprene biosynthesis</keyword>
<keyword evidence="11" id="KW-1185">Reference proteome</keyword>
<feature type="domain" description="2-C-methyl-D-erythritol 2,4-cyclodiphosphate synthase" evidence="9">
    <location>
        <begin position="5"/>
        <end position="157"/>
    </location>
</feature>
<comment type="function">
    <text evidence="7">Involved in the biosynthesis of isopentenyl diphosphate (IPP) and dimethylallyl diphosphate (DMAPP), two major building blocks of isoprenoid compounds. Catalyzes the conversion of 4-diphosphocytidyl-2-C-methyl-D-erythritol 2-phosphate (CDP-ME2P) to 2-C-methyl-D-erythritol 2,4-cyclodiphosphate (ME-CPP) with a corresponding release of cytidine 5-monophosphate (CMP).</text>
</comment>
<evidence type="ECO:0000259" key="9">
    <source>
        <dbReference type="Pfam" id="PF02542"/>
    </source>
</evidence>
<dbReference type="HAMAP" id="MF_00107">
    <property type="entry name" value="IspF"/>
    <property type="match status" value="1"/>
</dbReference>